<dbReference type="EMBL" id="MN812224">
    <property type="protein sequence ID" value="QHB39897.1"/>
    <property type="molecule type" value="Genomic_DNA"/>
</dbReference>
<protein>
    <submittedName>
        <fullName evidence="1">Uncharacterized protein</fullName>
    </submittedName>
</protein>
<evidence type="ECO:0000313" key="1">
    <source>
        <dbReference type="EMBL" id="QHB39897.1"/>
    </source>
</evidence>
<dbReference type="Proteomes" id="UP000465087">
    <property type="component" value="Segment"/>
</dbReference>
<evidence type="ECO:0000313" key="2">
    <source>
        <dbReference type="Proteomes" id="UP000465087"/>
    </source>
</evidence>
<gene>
    <name evidence="1" type="ORF">mumin91_gp024</name>
</gene>
<sequence length="95" mass="11304">MKRLSKLITEIERKVKEVACDNIDFSEQIEDRFCTCESFAEVGNVIVHFEFDAHDTRSENIELEWITFEPVLNSKSKVLPNVTEFLNKYYYEINY</sequence>
<proteinExistence type="predicted"/>
<reference evidence="1 2" key="1">
    <citation type="journal article" date="2020" name="Viruses">
        <title>Diversity and Host Interactions Among Virulent and Temperate Baltic Sea Flavobacterium Phages.</title>
        <authorList>
            <person name="Nilsson E."/>
            <person name="Bayfield O.W."/>
            <person name="Lundin D."/>
            <person name="Antson A.A."/>
            <person name="Holmfeldt K."/>
        </authorList>
    </citation>
    <scope>NUCLEOTIDE SEQUENCE [LARGE SCALE GENOMIC DNA]</scope>
</reference>
<accession>A0A6B9LCV8</accession>
<keyword evidence="2" id="KW-1185">Reference proteome</keyword>
<organism evidence="1 2">
    <name type="scientific">Flavobacterium phage vB_FspS_mumin9-1</name>
    <dbReference type="NCBI Taxonomy" id="2686263"/>
    <lineage>
        <taxon>Viruses</taxon>
        <taxon>Duplodnaviria</taxon>
        <taxon>Heunggongvirae</taxon>
        <taxon>Uroviricota</taxon>
        <taxon>Caudoviricetes</taxon>
        <taxon>Muminvirus</taxon>
        <taxon>Muminvirus mumin</taxon>
    </lineage>
</organism>
<name>A0A6B9LCV8_9CAUD</name>